<comment type="caution">
    <text evidence="1">The sequence shown here is derived from an EMBL/GenBank/DDBJ whole genome shotgun (WGS) entry which is preliminary data.</text>
</comment>
<evidence type="ECO:0000313" key="2">
    <source>
        <dbReference type="Proteomes" id="UP000256780"/>
    </source>
</evidence>
<dbReference type="EMBL" id="OFSQ01000001">
    <property type="protein sequence ID" value="SOY40947.1"/>
    <property type="molecule type" value="Genomic_DNA"/>
</dbReference>
<gene>
    <name evidence="1" type="ORF">CBM2587_A10077</name>
</gene>
<dbReference type="Proteomes" id="UP000256780">
    <property type="component" value="Chromosome CBM2587_a"/>
</dbReference>
<sequence length="27" mass="3079">MNCRHANRRLADTKAKRHGIPVALCFV</sequence>
<name>A0A975WQT0_9BURK</name>
<protein>
    <submittedName>
        <fullName evidence="1">Uncharacterized protein</fullName>
    </submittedName>
</protein>
<proteinExistence type="predicted"/>
<accession>A0A975WQT0</accession>
<organism evidence="1 2">
    <name type="scientific">Cupriavidus taiwanensis</name>
    <dbReference type="NCBI Taxonomy" id="164546"/>
    <lineage>
        <taxon>Bacteria</taxon>
        <taxon>Pseudomonadati</taxon>
        <taxon>Pseudomonadota</taxon>
        <taxon>Betaproteobacteria</taxon>
        <taxon>Burkholderiales</taxon>
        <taxon>Burkholderiaceae</taxon>
        <taxon>Cupriavidus</taxon>
    </lineage>
</organism>
<dbReference type="AlphaFoldDB" id="A0A975WQT0"/>
<evidence type="ECO:0000313" key="1">
    <source>
        <dbReference type="EMBL" id="SOY40947.1"/>
    </source>
</evidence>
<reference evidence="1 2" key="1">
    <citation type="submission" date="2018-01" db="EMBL/GenBank/DDBJ databases">
        <authorList>
            <person name="Clerissi C."/>
        </authorList>
    </citation>
    <scope>NUCLEOTIDE SEQUENCE [LARGE SCALE GENOMIC DNA]</scope>
    <source>
        <strain evidence="1">Cupriavidus sp. LMG 19464</strain>
    </source>
</reference>